<dbReference type="GO" id="GO:0097347">
    <property type="term" value="C:TAM protein secretion complex"/>
    <property type="evidence" value="ECO:0007669"/>
    <property type="project" value="TreeGrafter"/>
</dbReference>
<reference evidence="8" key="1">
    <citation type="submission" date="2014-09" db="EMBL/GenBank/DDBJ databases">
        <authorList>
            <person name="Gomez-Valero L."/>
        </authorList>
    </citation>
    <scope>NUCLEOTIDE SEQUENCE [LARGE SCALE GENOMIC DNA]</scope>
    <source>
        <strain evidence="8">ATCC700992</strain>
    </source>
</reference>
<proteinExistence type="predicted"/>
<gene>
    <name evidence="7" type="ORF">LFA_1949</name>
</gene>
<dbReference type="PANTHER" id="PTHR36985">
    <property type="entry name" value="TRANSLOCATION AND ASSEMBLY MODULE SUBUNIT TAMB"/>
    <property type="match status" value="1"/>
</dbReference>
<evidence type="ECO:0000256" key="4">
    <source>
        <dbReference type="ARBA" id="ARBA00023136"/>
    </source>
</evidence>
<dbReference type="InterPro" id="IPR007452">
    <property type="entry name" value="TamB_C"/>
</dbReference>
<dbReference type="AlphaFoldDB" id="A0A098G760"/>
<dbReference type="PANTHER" id="PTHR36985:SF1">
    <property type="entry name" value="TRANSLOCATION AND ASSEMBLY MODULE SUBUNIT TAMB"/>
    <property type="match status" value="1"/>
</dbReference>
<dbReference type="KEGG" id="lfa:LFA_1949"/>
<evidence type="ECO:0000256" key="5">
    <source>
        <dbReference type="SAM" id="Phobius"/>
    </source>
</evidence>
<sequence>MIKLIKKAFYSVLIFIILVGSLLSFLLTTTPGLYTLIKISRAYLPGSLKVQQLSGTAFKQFSVKKVDYKINQTTITIKNLTVNWQLLSLLQNKLIINKLNAKSIEIQQEKPIVYIEQVALSGQIKKTGLAIDSLRFNYLDQIITSRLQIGFDSLTQLTAKLKLNPDTKNPEIFTGALDIGGDLNHLQWTGDFHGPASLSLNGNLTKLARLEQTIKWHNVQWQKDPQTIINSPEGRLTLSGTLPDLNVTLTSKINKAPNEHWQIASTIHGTIPWKWYFDINISQPMESSSKHEGLYTSLSAKGKITASNQGDMIITLKPGHYEMPDDSPIPSLEFQGGTLGIILSPQQLAGKGSIAIDENKKLTLAFKLPKFDLNQGLVARQPINADLSLIVNSFEFLQSLSSEINNPKGQLTASLQATGTWNKKIIKSTLTLSQGRVDLPGLGLKLNSMQFIAHAQGQQWEAEGSISSENKKLNIKGKGPLGASFGGDLSLIGTDFPVMNTKEFQVKVSPQVALNISSSGLKISGSILVPFAHIQPQTFNNSISLSDDVVFKTPNETPSTPFNTNMNLHVEMGNDVELTYKGLHATLIGSVNLTQLPQGPVNATGELTVKKGQYKAYGQDLTIEQGQLIFTGGRLDNPGINVRASKKIDTTTATTPGSNQPFDFNNDNLQNANVRGNISVGVEVSGRLTEPKISLFSNPSILSQADILSMLVLGRPASQANKAGGQLLMAAISSMNLGGGTNGAQLLEQLKKNLGFDVNVQTTSNYNLATNQITDSTAVVVGKSISKKIYVSYNVGLSQNDPNVLTLKYLLNKFYSIQISSSTTSSGIDILYTSNK</sequence>
<dbReference type="Pfam" id="PF04357">
    <property type="entry name" value="TamB"/>
    <property type="match status" value="1"/>
</dbReference>
<dbReference type="EMBL" id="LN614827">
    <property type="protein sequence ID" value="CEG57340.1"/>
    <property type="molecule type" value="Genomic_DNA"/>
</dbReference>
<keyword evidence="3 5" id="KW-1133">Transmembrane helix</keyword>
<dbReference type="GO" id="GO:0005886">
    <property type="term" value="C:plasma membrane"/>
    <property type="evidence" value="ECO:0007669"/>
    <property type="project" value="InterPro"/>
</dbReference>
<evidence type="ECO:0000259" key="6">
    <source>
        <dbReference type="Pfam" id="PF04357"/>
    </source>
</evidence>
<dbReference type="HOGENOM" id="CLU_002338_2_1_6"/>
<organism evidence="7 8">
    <name type="scientific">Legionella fallonii LLAP-10</name>
    <dbReference type="NCBI Taxonomy" id="1212491"/>
    <lineage>
        <taxon>Bacteria</taxon>
        <taxon>Pseudomonadati</taxon>
        <taxon>Pseudomonadota</taxon>
        <taxon>Gammaproteobacteria</taxon>
        <taxon>Legionellales</taxon>
        <taxon>Legionellaceae</taxon>
        <taxon>Legionella</taxon>
    </lineage>
</organism>
<dbReference type="GO" id="GO:0009306">
    <property type="term" value="P:protein secretion"/>
    <property type="evidence" value="ECO:0007669"/>
    <property type="project" value="InterPro"/>
</dbReference>
<accession>A0A098G760</accession>
<evidence type="ECO:0000256" key="1">
    <source>
        <dbReference type="ARBA" id="ARBA00004167"/>
    </source>
</evidence>
<feature type="transmembrane region" description="Helical" evidence="5">
    <location>
        <begin position="12"/>
        <end position="34"/>
    </location>
</feature>
<feature type="domain" description="Translocation and assembly module TamB C-terminal" evidence="6">
    <location>
        <begin position="469"/>
        <end position="833"/>
    </location>
</feature>
<evidence type="ECO:0000313" key="7">
    <source>
        <dbReference type="EMBL" id="CEG57340.1"/>
    </source>
</evidence>
<keyword evidence="8" id="KW-1185">Reference proteome</keyword>
<evidence type="ECO:0000256" key="2">
    <source>
        <dbReference type="ARBA" id="ARBA00022692"/>
    </source>
</evidence>
<keyword evidence="2 5" id="KW-0812">Transmembrane</keyword>
<keyword evidence="4 5" id="KW-0472">Membrane</keyword>
<protein>
    <recommendedName>
        <fullName evidence="6">Translocation and assembly module TamB C-terminal domain-containing protein</fullName>
    </recommendedName>
</protein>
<evidence type="ECO:0000256" key="3">
    <source>
        <dbReference type="ARBA" id="ARBA00022989"/>
    </source>
</evidence>
<dbReference type="OrthoDB" id="5555605at2"/>
<name>A0A098G760_9GAMM</name>
<dbReference type="STRING" id="1212491.LFA_1949"/>
<evidence type="ECO:0000313" key="8">
    <source>
        <dbReference type="Proteomes" id="UP000032430"/>
    </source>
</evidence>
<comment type="subcellular location">
    <subcellularLocation>
        <location evidence="1">Membrane</location>
        <topology evidence="1">Single-pass membrane protein</topology>
    </subcellularLocation>
</comment>
<dbReference type="Proteomes" id="UP000032430">
    <property type="component" value="Chromosome I"/>
</dbReference>